<reference evidence="1 2" key="1">
    <citation type="submission" date="2019-05" db="EMBL/GenBank/DDBJ databases">
        <title>Another draft genome of Portunus trituberculatus and its Hox gene families provides insights of decapod evolution.</title>
        <authorList>
            <person name="Jeong J.-H."/>
            <person name="Song I."/>
            <person name="Kim S."/>
            <person name="Choi T."/>
            <person name="Kim D."/>
            <person name="Ryu S."/>
            <person name="Kim W."/>
        </authorList>
    </citation>
    <scope>NUCLEOTIDE SEQUENCE [LARGE SCALE GENOMIC DNA]</scope>
    <source>
        <tissue evidence="1">Muscle</tissue>
    </source>
</reference>
<comment type="caution">
    <text evidence="1">The sequence shown here is derived from an EMBL/GenBank/DDBJ whole genome shotgun (WGS) entry which is preliminary data.</text>
</comment>
<proteinExistence type="predicted"/>
<accession>A0A5B7EZK2</accession>
<sequence>MAARVQYLAFLFFPSRILYFEKCLCSSPSLKPCKDCPLFASELSQSVGRAGVTLRAVRVREWFPGLVTTRLVISANGRVFAPGTQHLFGVRPTNQHGV</sequence>
<protein>
    <submittedName>
        <fullName evidence="1">Uncharacterized protein</fullName>
    </submittedName>
</protein>
<name>A0A5B7EZK2_PORTR</name>
<evidence type="ECO:0000313" key="2">
    <source>
        <dbReference type="Proteomes" id="UP000324222"/>
    </source>
</evidence>
<keyword evidence="2" id="KW-1185">Reference proteome</keyword>
<organism evidence="1 2">
    <name type="scientific">Portunus trituberculatus</name>
    <name type="common">Swimming crab</name>
    <name type="synonym">Neptunus trituberculatus</name>
    <dbReference type="NCBI Taxonomy" id="210409"/>
    <lineage>
        <taxon>Eukaryota</taxon>
        <taxon>Metazoa</taxon>
        <taxon>Ecdysozoa</taxon>
        <taxon>Arthropoda</taxon>
        <taxon>Crustacea</taxon>
        <taxon>Multicrustacea</taxon>
        <taxon>Malacostraca</taxon>
        <taxon>Eumalacostraca</taxon>
        <taxon>Eucarida</taxon>
        <taxon>Decapoda</taxon>
        <taxon>Pleocyemata</taxon>
        <taxon>Brachyura</taxon>
        <taxon>Eubrachyura</taxon>
        <taxon>Portunoidea</taxon>
        <taxon>Portunidae</taxon>
        <taxon>Portuninae</taxon>
        <taxon>Portunus</taxon>
    </lineage>
</organism>
<dbReference type="AlphaFoldDB" id="A0A5B7EZK2"/>
<dbReference type="EMBL" id="VSRR010004067">
    <property type="protein sequence ID" value="MPC38449.1"/>
    <property type="molecule type" value="Genomic_DNA"/>
</dbReference>
<gene>
    <name evidence="1" type="ORF">E2C01_031956</name>
</gene>
<dbReference type="Proteomes" id="UP000324222">
    <property type="component" value="Unassembled WGS sequence"/>
</dbReference>
<evidence type="ECO:0000313" key="1">
    <source>
        <dbReference type="EMBL" id="MPC38449.1"/>
    </source>
</evidence>